<dbReference type="PANTHER" id="PTHR36153">
    <property type="entry name" value="INNER MEMBRANE PROTEIN-RELATED"/>
    <property type="match status" value="1"/>
</dbReference>
<dbReference type="InterPro" id="IPR017731">
    <property type="entry name" value="TssM1-like"/>
</dbReference>
<keyword evidence="6" id="KW-1185">Reference proteome</keyword>
<dbReference type="AlphaFoldDB" id="A0A8J3E722"/>
<sequence length="1166" mass="125305">MQNVSSLLAYLITRWTTSFAGIAIACMLVWYLGPLVPGFGQPLTRALLILAVVLAWGVVNGAISWFRRRRERRLAAGVTDGVSGGAPDGRDAKADAAEEVARLRRRMQTALRRLRGNRRRRGYLYEQPWFVLIGPPGAGKTTALMNAGLNFPAAADDGDDPSVGGVGGTRLCDWWFADEAVLIDTAGRYTTQDSDAAVDRAGWEGFLDLLRTARPRQPVNGVLVIVSITDIAAATLEERKAHARAVRRRVVEISDRLRLRVPVYVMFSKTDRLTGFNEYFADLDAEARAQVWGMTFPLAQGVESFEAEFKLLLDRLDQRLIDRLQAERAPDRRALLAGFPTQVASLAEPLADFLHHAFSGTKLDPAPFLRGVYLSSATQEGTPIDRLTGMLARSFGVDQKRTPALRPVAGRSYFLKQMVSEILLGEAQLVTTRSRWRRRAWWLRVGGYAAAAIVLVAGGIALYAIQSQNRTAVAEANAALAAYRNQLGTVKLEPVAEDDLPKVVPVLDAAAALPHGEGLWLTDVPGLSQREKLWNTTHMAYRDALQRILLPRLVFRLEAQMHERFGDPDFLYQATRVYLMLGGAGPLDRALVRSWETLDWRARFPGTLNQALRDSLARHLDALLAEPLPAVPLDDALVSAARVAFSHVPLADRVYSRVKSEATGETVPDWAPADALGTAGQPLFTRLSGKPLTDGIPGFFTADGYRKILLGHLAASARSVADESWVLGRKDEIAPQGPAVDGLEQAVIALYVAEFEKQWDGLLDDIALAPFGNRDSTVQRLYLLSSPQSPMRDLLVAVARELTLAAPPPAADTKPQSSGPLAAVVAPAAAADPHSDPHSGPTAGSAIEQHYASLRTLVGDGQDAAPLGGVLRLISRFQTDLAQSGQAGAAAAAQGGGSLQLLSAEAQRQPKPMARWLQQIVDGGRGALTGTAQAAAAAAFTANAGPAQFCQSVVTGRYPFDPTAANEAPIDDFARLFAPGGLLDAFFQAQIRPYVDMSGSTWKPQPAGGVAPPVDAASIARFQRAAAIRDAFFPNGGTEPQLRFTLAPLSLDPGATRAVVTLGNTMIPNTGHEGPATSLAWPGSDGMTTAGLAFEPAAGTPFAADGSWALFRLLDRAKVTPGAAPEAFRLDFRMGEHQASFTLKAGSARNPIGRNLLEGFRCPTVR</sequence>
<dbReference type="InterPro" id="IPR009612">
    <property type="entry name" value="IcmF-rel"/>
</dbReference>
<feature type="domain" description="IcmF-related" evidence="3">
    <location>
        <begin position="505"/>
        <end position="802"/>
    </location>
</feature>
<dbReference type="InterPro" id="IPR053156">
    <property type="entry name" value="T6SS_TssM-like"/>
</dbReference>
<evidence type="ECO:0000313" key="5">
    <source>
        <dbReference type="EMBL" id="GGF34615.1"/>
    </source>
</evidence>
<reference evidence="5" key="1">
    <citation type="journal article" date="2014" name="Int. J. Syst. Evol. Microbiol.">
        <title>Complete genome sequence of Corynebacterium casei LMG S-19264T (=DSM 44701T), isolated from a smear-ripened cheese.</title>
        <authorList>
            <consortium name="US DOE Joint Genome Institute (JGI-PGF)"/>
            <person name="Walter F."/>
            <person name="Albersmeier A."/>
            <person name="Kalinowski J."/>
            <person name="Ruckert C."/>
        </authorList>
    </citation>
    <scope>NUCLEOTIDE SEQUENCE</scope>
    <source>
        <strain evidence="5">CGMCC 1.15725</strain>
    </source>
</reference>
<evidence type="ECO:0000313" key="6">
    <source>
        <dbReference type="Proteomes" id="UP000646365"/>
    </source>
</evidence>
<dbReference type="EMBL" id="BMJQ01000013">
    <property type="protein sequence ID" value="GGF34615.1"/>
    <property type="molecule type" value="Genomic_DNA"/>
</dbReference>
<keyword evidence="1" id="KW-0472">Membrane</keyword>
<dbReference type="Pfam" id="PF06761">
    <property type="entry name" value="IcmF-related"/>
    <property type="match status" value="1"/>
</dbReference>
<feature type="transmembrane region" description="Helical" evidence="1">
    <location>
        <begin position="45"/>
        <end position="66"/>
    </location>
</feature>
<dbReference type="Proteomes" id="UP000646365">
    <property type="component" value="Unassembled WGS sequence"/>
</dbReference>
<dbReference type="Pfam" id="PF06744">
    <property type="entry name" value="IcmF_C"/>
    <property type="match status" value="1"/>
</dbReference>
<keyword evidence="1" id="KW-1133">Transmembrane helix</keyword>
<proteinExistence type="predicted"/>
<dbReference type="InterPro" id="IPR025743">
    <property type="entry name" value="TssM1_N"/>
</dbReference>
<dbReference type="NCBIfam" id="TIGR03348">
    <property type="entry name" value="VI_IcmF"/>
    <property type="match status" value="1"/>
</dbReference>
<feature type="transmembrane region" description="Helical" evidence="1">
    <location>
        <begin position="441"/>
        <end position="465"/>
    </location>
</feature>
<keyword evidence="1" id="KW-0812">Transmembrane</keyword>
<dbReference type="SUPFAM" id="SSF52540">
    <property type="entry name" value="P-loop containing nucleoside triphosphate hydrolases"/>
    <property type="match status" value="1"/>
</dbReference>
<evidence type="ECO:0000259" key="3">
    <source>
        <dbReference type="Pfam" id="PF06761"/>
    </source>
</evidence>
<comment type="caution">
    <text evidence="5">The sequence shown here is derived from an EMBL/GenBank/DDBJ whole genome shotgun (WGS) entry which is preliminary data.</text>
</comment>
<dbReference type="Gene3D" id="3.40.50.300">
    <property type="entry name" value="P-loop containing nucleotide triphosphate hydrolases"/>
    <property type="match status" value="1"/>
</dbReference>
<evidence type="ECO:0000259" key="2">
    <source>
        <dbReference type="Pfam" id="PF06744"/>
    </source>
</evidence>
<feature type="domain" description="Type VI secretion system IcmF C-terminal" evidence="2">
    <location>
        <begin position="1044"/>
        <end position="1147"/>
    </location>
</feature>
<name>A0A8J3E722_9PROT</name>
<organism evidence="5 6">
    <name type="scientific">Aliidongia dinghuensis</name>
    <dbReference type="NCBI Taxonomy" id="1867774"/>
    <lineage>
        <taxon>Bacteria</taxon>
        <taxon>Pseudomonadati</taxon>
        <taxon>Pseudomonadota</taxon>
        <taxon>Alphaproteobacteria</taxon>
        <taxon>Rhodospirillales</taxon>
        <taxon>Dongiaceae</taxon>
        <taxon>Aliidongia</taxon>
    </lineage>
</organism>
<feature type="transmembrane region" description="Helical" evidence="1">
    <location>
        <begin position="7"/>
        <end position="33"/>
    </location>
</feature>
<dbReference type="InterPro" id="IPR010623">
    <property type="entry name" value="IcmF_C"/>
</dbReference>
<evidence type="ECO:0000256" key="1">
    <source>
        <dbReference type="SAM" id="Phobius"/>
    </source>
</evidence>
<evidence type="ECO:0000259" key="4">
    <source>
        <dbReference type="Pfam" id="PF14331"/>
    </source>
</evidence>
<reference evidence="5" key="2">
    <citation type="submission" date="2020-09" db="EMBL/GenBank/DDBJ databases">
        <authorList>
            <person name="Sun Q."/>
            <person name="Zhou Y."/>
        </authorList>
    </citation>
    <scope>NUCLEOTIDE SEQUENCE</scope>
    <source>
        <strain evidence="5">CGMCC 1.15725</strain>
    </source>
</reference>
<feature type="domain" description="Type VI secretion system component TssM1 N-terminal" evidence="4">
    <location>
        <begin position="197"/>
        <end position="450"/>
    </location>
</feature>
<protein>
    <submittedName>
        <fullName evidence="5">Type VI secretion protein IcmF</fullName>
    </submittedName>
</protein>
<dbReference type="Pfam" id="PF14331">
    <property type="entry name" value="IcmF-related_N"/>
    <property type="match status" value="1"/>
</dbReference>
<dbReference type="PANTHER" id="PTHR36153:SF1">
    <property type="entry name" value="TYPE VI SECRETION SYSTEM COMPONENT TSSM1"/>
    <property type="match status" value="1"/>
</dbReference>
<gene>
    <name evidence="5" type="primary">icmF1</name>
    <name evidence="5" type="ORF">GCM10011611_46060</name>
</gene>
<accession>A0A8J3E722</accession>
<dbReference type="InterPro" id="IPR027417">
    <property type="entry name" value="P-loop_NTPase"/>
</dbReference>